<accession>A0A318TPM6</accession>
<keyword evidence="2" id="KW-1185">Reference proteome</keyword>
<dbReference type="OrthoDB" id="2437594at2"/>
<dbReference type="RefSeq" id="WP_107934492.1">
    <property type="nucleotide sequence ID" value="NZ_CP085009.1"/>
</dbReference>
<gene>
    <name evidence="1" type="ORF">BJ095_10746</name>
</gene>
<proteinExistence type="predicted"/>
<evidence type="ECO:0000313" key="2">
    <source>
        <dbReference type="Proteomes" id="UP000247416"/>
    </source>
</evidence>
<comment type="caution">
    <text evidence="1">The sequence shown here is derived from an EMBL/GenBank/DDBJ whole genome shotgun (WGS) entry which is preliminary data.</text>
</comment>
<sequence>MRLKFPLIVLLLVAILGGLSYKTTLANSSDSPQPLEEILPSFGYKSAEAAAREFEKHFKEELKLPLRIPPIQFTHHFGRFTDADGEMNDHFELTMISDQNPQHHFKIEVRPIKYKIPFREEHGLKSLKLENGKDAFYSEKAALGFNLLIFERENWQYIFSIDKDVANIVTADVLVQIANTIDYKVGEG</sequence>
<organism evidence="1 2">
    <name type="scientific">Ureibacillus chungkukjangi</name>
    <dbReference type="NCBI Taxonomy" id="1202712"/>
    <lineage>
        <taxon>Bacteria</taxon>
        <taxon>Bacillati</taxon>
        <taxon>Bacillota</taxon>
        <taxon>Bacilli</taxon>
        <taxon>Bacillales</taxon>
        <taxon>Caryophanaceae</taxon>
        <taxon>Ureibacillus</taxon>
    </lineage>
</organism>
<dbReference type="EMBL" id="QJTJ01000007">
    <property type="protein sequence ID" value="PYF06812.1"/>
    <property type="molecule type" value="Genomic_DNA"/>
</dbReference>
<dbReference type="Proteomes" id="UP000247416">
    <property type="component" value="Unassembled WGS sequence"/>
</dbReference>
<name>A0A318TPM6_9BACL</name>
<dbReference type="AlphaFoldDB" id="A0A318TPM6"/>
<reference evidence="1 2" key="1">
    <citation type="submission" date="2018-06" db="EMBL/GenBank/DDBJ databases">
        <title>Genomic Encyclopedia of Archaeal and Bacterial Type Strains, Phase II (KMG-II): from individual species to whole genera.</title>
        <authorList>
            <person name="Goeker M."/>
        </authorList>
    </citation>
    <scope>NUCLEOTIDE SEQUENCE [LARGE SCALE GENOMIC DNA]</scope>
    <source>
        <strain evidence="1 2">KACC 16626</strain>
    </source>
</reference>
<protein>
    <submittedName>
        <fullName evidence="1">Uncharacterized protein</fullName>
    </submittedName>
</protein>
<evidence type="ECO:0000313" key="1">
    <source>
        <dbReference type="EMBL" id="PYF06812.1"/>
    </source>
</evidence>